<protein>
    <submittedName>
        <fullName evidence="1">YaaL family protein</fullName>
    </submittedName>
</protein>
<proteinExistence type="predicted"/>
<organism evidence="1 2">
    <name type="scientific">Paenalkalicoccus suaedae</name>
    <dbReference type="NCBI Taxonomy" id="2592382"/>
    <lineage>
        <taxon>Bacteria</taxon>
        <taxon>Bacillati</taxon>
        <taxon>Bacillota</taxon>
        <taxon>Bacilli</taxon>
        <taxon>Bacillales</taxon>
        <taxon>Bacillaceae</taxon>
        <taxon>Paenalkalicoccus</taxon>
    </lineage>
</organism>
<accession>A0A859F9T5</accession>
<gene>
    <name evidence="1" type="ORF">FLK61_22665</name>
</gene>
<dbReference type="EMBL" id="CP041372">
    <property type="protein sequence ID" value="QKS69617.1"/>
    <property type="molecule type" value="Genomic_DNA"/>
</dbReference>
<evidence type="ECO:0000313" key="1">
    <source>
        <dbReference type="EMBL" id="QKS69617.1"/>
    </source>
</evidence>
<dbReference type="KEGG" id="psua:FLK61_22665"/>
<dbReference type="RefSeq" id="WP_176007634.1">
    <property type="nucleotide sequence ID" value="NZ_CP041372.2"/>
</dbReference>
<dbReference type="Proteomes" id="UP000318138">
    <property type="component" value="Chromosome"/>
</dbReference>
<dbReference type="InterPro" id="IPR019644">
    <property type="entry name" value="DUF2508"/>
</dbReference>
<dbReference type="Pfam" id="PF10704">
    <property type="entry name" value="DUF2508"/>
    <property type="match status" value="1"/>
</dbReference>
<dbReference type="AlphaFoldDB" id="A0A859F9T5"/>
<name>A0A859F9T5_9BACI</name>
<sequence length="71" mass="8686">MARGKKRKLRREVDDELIRRLDTIKRKADQHDSYLQHSFDAREDVIGRAKLERAKYYFLLKEARVRNTTFY</sequence>
<keyword evidence="2" id="KW-1185">Reference proteome</keyword>
<evidence type="ECO:0000313" key="2">
    <source>
        <dbReference type="Proteomes" id="UP000318138"/>
    </source>
</evidence>
<reference evidence="2" key="1">
    <citation type="submission" date="2019-07" db="EMBL/GenBank/DDBJ databases">
        <title>Bacillus alkalisoli sp. nov. isolated from saline soil.</title>
        <authorList>
            <person name="Sun J.-Q."/>
            <person name="Xu L."/>
        </authorList>
    </citation>
    <scope>NUCLEOTIDE SEQUENCE [LARGE SCALE GENOMIC DNA]</scope>
    <source>
        <strain evidence="2">M4U3P1</strain>
    </source>
</reference>